<feature type="domain" description="Ionotropic glutamate receptor C-terminal" evidence="10">
    <location>
        <begin position="81"/>
        <end position="359"/>
    </location>
</feature>
<organism evidence="11 12">
    <name type="scientific">Oedothorax gibbosus</name>
    <dbReference type="NCBI Taxonomy" id="931172"/>
    <lineage>
        <taxon>Eukaryota</taxon>
        <taxon>Metazoa</taxon>
        <taxon>Ecdysozoa</taxon>
        <taxon>Arthropoda</taxon>
        <taxon>Chelicerata</taxon>
        <taxon>Arachnida</taxon>
        <taxon>Araneae</taxon>
        <taxon>Araneomorphae</taxon>
        <taxon>Entelegynae</taxon>
        <taxon>Araneoidea</taxon>
        <taxon>Linyphiidae</taxon>
        <taxon>Erigoninae</taxon>
        <taxon>Oedothorax</taxon>
    </lineage>
</organism>
<evidence type="ECO:0000256" key="1">
    <source>
        <dbReference type="ARBA" id="ARBA00004651"/>
    </source>
</evidence>
<comment type="caution">
    <text evidence="11">The sequence shown here is derived from an EMBL/GenBank/DDBJ whole genome shotgun (WGS) entry which is preliminary data.</text>
</comment>
<dbReference type="GO" id="GO:0050906">
    <property type="term" value="P:detection of stimulus involved in sensory perception"/>
    <property type="evidence" value="ECO:0007669"/>
    <property type="project" value="UniProtKB-ARBA"/>
</dbReference>
<accession>A0AAV6TLX5</accession>
<dbReference type="Gene3D" id="1.10.287.70">
    <property type="match status" value="1"/>
</dbReference>
<name>A0AAV6TLX5_9ARAC</name>
<evidence type="ECO:0000256" key="3">
    <source>
        <dbReference type="ARBA" id="ARBA00022475"/>
    </source>
</evidence>
<dbReference type="PANTHER" id="PTHR42643:SF24">
    <property type="entry name" value="IONOTROPIC RECEPTOR 60A"/>
    <property type="match status" value="1"/>
</dbReference>
<evidence type="ECO:0000256" key="5">
    <source>
        <dbReference type="ARBA" id="ARBA00022989"/>
    </source>
</evidence>
<protein>
    <recommendedName>
        <fullName evidence="10">Ionotropic glutamate receptor C-terminal domain-containing protein</fullName>
    </recommendedName>
</protein>
<keyword evidence="5 9" id="KW-1133">Transmembrane helix</keyword>
<gene>
    <name evidence="11" type="ORF">JTE90_005363</name>
</gene>
<keyword evidence="12" id="KW-1185">Reference proteome</keyword>
<evidence type="ECO:0000259" key="10">
    <source>
        <dbReference type="Pfam" id="PF00060"/>
    </source>
</evidence>
<dbReference type="AlphaFoldDB" id="A0AAV6TLX5"/>
<proteinExistence type="inferred from homology"/>
<evidence type="ECO:0000256" key="4">
    <source>
        <dbReference type="ARBA" id="ARBA00022692"/>
    </source>
</evidence>
<comment type="similarity">
    <text evidence="2">Belongs to the glutamate-gated ion channel (TC 1.A.10.1) family.</text>
</comment>
<feature type="transmembrane region" description="Helical" evidence="9">
    <location>
        <begin position="152"/>
        <end position="178"/>
    </location>
</feature>
<dbReference type="EMBL" id="JAFNEN010002190">
    <property type="protein sequence ID" value="KAG8172977.1"/>
    <property type="molecule type" value="Genomic_DNA"/>
</dbReference>
<keyword evidence="3" id="KW-1003">Cell membrane</keyword>
<evidence type="ECO:0000256" key="8">
    <source>
        <dbReference type="ARBA" id="ARBA00023180"/>
    </source>
</evidence>
<dbReference type="Proteomes" id="UP000827092">
    <property type="component" value="Unassembled WGS sequence"/>
</dbReference>
<keyword evidence="4 9" id="KW-0812">Transmembrane</keyword>
<dbReference type="InterPro" id="IPR052192">
    <property type="entry name" value="Insect_Ionotropic_Sensory_Rcpt"/>
</dbReference>
<dbReference type="GO" id="GO:0015276">
    <property type="term" value="F:ligand-gated monoatomic ion channel activity"/>
    <property type="evidence" value="ECO:0007669"/>
    <property type="project" value="InterPro"/>
</dbReference>
<dbReference type="Gene3D" id="3.40.190.10">
    <property type="entry name" value="Periplasmic binding protein-like II"/>
    <property type="match status" value="1"/>
</dbReference>
<dbReference type="InterPro" id="IPR001320">
    <property type="entry name" value="Iontro_rcpt_C"/>
</dbReference>
<evidence type="ECO:0000256" key="7">
    <source>
        <dbReference type="ARBA" id="ARBA00023170"/>
    </source>
</evidence>
<dbReference type="SUPFAM" id="SSF53850">
    <property type="entry name" value="Periplasmic binding protein-like II"/>
    <property type="match status" value="1"/>
</dbReference>
<comment type="subcellular location">
    <subcellularLocation>
        <location evidence="1">Cell membrane</location>
        <topology evidence="1">Multi-pass membrane protein</topology>
    </subcellularLocation>
</comment>
<feature type="transmembrane region" description="Helical" evidence="9">
    <location>
        <begin position="348"/>
        <end position="371"/>
    </location>
</feature>
<dbReference type="Pfam" id="PF00060">
    <property type="entry name" value="Lig_chan"/>
    <property type="match status" value="1"/>
</dbReference>
<evidence type="ECO:0000256" key="2">
    <source>
        <dbReference type="ARBA" id="ARBA00008685"/>
    </source>
</evidence>
<evidence type="ECO:0000256" key="6">
    <source>
        <dbReference type="ARBA" id="ARBA00023136"/>
    </source>
</evidence>
<keyword evidence="6 9" id="KW-0472">Membrane</keyword>
<keyword evidence="7" id="KW-0675">Receptor</keyword>
<dbReference type="PANTHER" id="PTHR42643">
    <property type="entry name" value="IONOTROPIC RECEPTOR 20A-RELATED"/>
    <property type="match status" value="1"/>
</dbReference>
<feature type="transmembrane region" description="Helical" evidence="9">
    <location>
        <begin position="83"/>
        <end position="105"/>
    </location>
</feature>
<dbReference type="GO" id="GO:0005886">
    <property type="term" value="C:plasma membrane"/>
    <property type="evidence" value="ECO:0007669"/>
    <property type="project" value="UniProtKB-SubCell"/>
</dbReference>
<evidence type="ECO:0000313" key="11">
    <source>
        <dbReference type="EMBL" id="KAG8172977.1"/>
    </source>
</evidence>
<sequence>YVATFQSNGAFGVKLPNGSFTGMIGSLMINETDISGPFIMNEERSKVVEFSEPISDTYMGILSGVVETQKNPFIIFQIFSVPVWIAILSSILFMASAATAVYFVLPTYETRSLPTVFSKYLWSFQISLLSKNFGNSYRWFMRHVCDSTSFRMLLLTWFLPCLVLIYSYQGGIISAFAFNKLKSKIASLDDLLNDNSIDSITYASSATEKAIMNLQNTRYENIWERMKGSLIGVELPGSVSPWMERVHKGQAVFISSTHLLKSRVDDRFQKTGECGLAVSNIELGYGYVALALRKKFINTNFLKQFNRGIRAFNEGGLAHFSLLRSTRYYDKCTGENTSVSKPLNVIDLMGAFIVLVTGFSTASILFLIELLHCRISKMKAQTCWK</sequence>
<evidence type="ECO:0000256" key="9">
    <source>
        <dbReference type="SAM" id="Phobius"/>
    </source>
</evidence>
<reference evidence="11 12" key="1">
    <citation type="journal article" date="2022" name="Nat. Ecol. Evol.">
        <title>A masculinizing supergene underlies an exaggerated male reproductive morph in a spider.</title>
        <authorList>
            <person name="Hendrickx F."/>
            <person name="De Corte Z."/>
            <person name="Sonet G."/>
            <person name="Van Belleghem S.M."/>
            <person name="Kostlbacher S."/>
            <person name="Vangestel C."/>
        </authorList>
    </citation>
    <scope>NUCLEOTIDE SEQUENCE [LARGE SCALE GENOMIC DNA]</scope>
    <source>
        <strain evidence="11">W744_W776</strain>
    </source>
</reference>
<keyword evidence="8" id="KW-0325">Glycoprotein</keyword>
<evidence type="ECO:0000313" key="12">
    <source>
        <dbReference type="Proteomes" id="UP000827092"/>
    </source>
</evidence>
<feature type="non-terminal residue" evidence="11">
    <location>
        <position position="1"/>
    </location>
</feature>